<dbReference type="InterPro" id="IPR036163">
    <property type="entry name" value="HMA_dom_sf"/>
</dbReference>
<dbReference type="EMBL" id="QGNW01000022">
    <property type="protein sequence ID" value="RVX14152.1"/>
    <property type="molecule type" value="Genomic_DNA"/>
</dbReference>
<evidence type="ECO:0008006" key="3">
    <source>
        <dbReference type="Google" id="ProtNLM"/>
    </source>
</evidence>
<protein>
    <recommendedName>
        <fullName evidence="3">HMA domain-containing protein</fullName>
    </recommendedName>
</protein>
<accession>A0A438JYV8</accession>
<gene>
    <name evidence="1" type="ORF">CK203_011245</name>
</gene>
<dbReference type="Proteomes" id="UP000288805">
    <property type="component" value="Unassembled WGS sequence"/>
</dbReference>
<sequence length="203" mass="23021">MTLVSWAKKGLNRIGIRQSSKLLLPQTSLASIESLETPLVQEIVLAADLHCPNCQKRVANVISNIDDMESLVVHVQEKKVSLIRRASVSCEGKAARKFYCMVMRINIDCNGCYRKVRRALLNIQELETHLIEMKQCRVSVCGRFIPQDVAIKLRKKTNRRVEILDIQEFSVSSENQEQKPLISSTSWNLLSSPSQFETCTTCI</sequence>
<dbReference type="PANTHER" id="PTHR47294:SF3">
    <property type="entry name" value="OS08G0431150 PROTEIN"/>
    <property type="match status" value="1"/>
</dbReference>
<name>A0A438JYV8_VITVI</name>
<evidence type="ECO:0000313" key="1">
    <source>
        <dbReference type="EMBL" id="RVX14152.1"/>
    </source>
</evidence>
<organism evidence="1 2">
    <name type="scientific">Vitis vinifera</name>
    <name type="common">Grape</name>
    <dbReference type="NCBI Taxonomy" id="29760"/>
    <lineage>
        <taxon>Eukaryota</taxon>
        <taxon>Viridiplantae</taxon>
        <taxon>Streptophyta</taxon>
        <taxon>Embryophyta</taxon>
        <taxon>Tracheophyta</taxon>
        <taxon>Spermatophyta</taxon>
        <taxon>Magnoliopsida</taxon>
        <taxon>eudicotyledons</taxon>
        <taxon>Gunneridae</taxon>
        <taxon>Pentapetalae</taxon>
        <taxon>rosids</taxon>
        <taxon>Vitales</taxon>
        <taxon>Vitaceae</taxon>
        <taxon>Viteae</taxon>
        <taxon>Vitis</taxon>
    </lineage>
</organism>
<evidence type="ECO:0000313" key="2">
    <source>
        <dbReference type="Proteomes" id="UP000288805"/>
    </source>
</evidence>
<reference evidence="1 2" key="1">
    <citation type="journal article" date="2018" name="PLoS Genet.">
        <title>Population sequencing reveals clonal diversity and ancestral inbreeding in the grapevine cultivar Chardonnay.</title>
        <authorList>
            <person name="Roach M.J."/>
            <person name="Johnson D.L."/>
            <person name="Bohlmann J."/>
            <person name="van Vuuren H.J."/>
            <person name="Jones S.J."/>
            <person name="Pretorius I.S."/>
            <person name="Schmidt S.A."/>
            <person name="Borneman A.R."/>
        </authorList>
    </citation>
    <scope>NUCLEOTIDE SEQUENCE [LARGE SCALE GENOMIC DNA]</scope>
    <source>
        <strain evidence="2">cv. Chardonnay</strain>
        <tissue evidence="1">Leaf</tissue>
    </source>
</reference>
<dbReference type="SUPFAM" id="SSF55008">
    <property type="entry name" value="HMA, heavy metal-associated domain"/>
    <property type="match status" value="2"/>
</dbReference>
<comment type="caution">
    <text evidence="1">The sequence shown here is derived from an EMBL/GenBank/DDBJ whole genome shotgun (WGS) entry which is preliminary data.</text>
</comment>
<dbReference type="AlphaFoldDB" id="A0A438JYV8"/>
<dbReference type="PANTHER" id="PTHR47294">
    <property type="entry name" value="OS08G0431150 PROTEIN"/>
    <property type="match status" value="1"/>
</dbReference>
<dbReference type="Gene3D" id="3.30.70.100">
    <property type="match status" value="1"/>
</dbReference>
<proteinExistence type="predicted"/>
<dbReference type="GO" id="GO:0046872">
    <property type="term" value="F:metal ion binding"/>
    <property type="evidence" value="ECO:0007669"/>
    <property type="project" value="InterPro"/>
</dbReference>